<keyword evidence="3" id="KW-1003">Cell membrane</keyword>
<feature type="transmembrane region" description="Helical" evidence="7">
    <location>
        <begin position="299"/>
        <end position="317"/>
    </location>
</feature>
<evidence type="ECO:0000313" key="8">
    <source>
        <dbReference type="EMBL" id="SBV93319.1"/>
    </source>
</evidence>
<dbReference type="EMBL" id="FLUP01000001">
    <property type="protein sequence ID" value="SBV93319.1"/>
    <property type="molecule type" value="Genomic_DNA"/>
</dbReference>
<feature type="transmembrane region" description="Helical" evidence="7">
    <location>
        <begin position="184"/>
        <end position="204"/>
    </location>
</feature>
<dbReference type="InterPro" id="IPR005524">
    <property type="entry name" value="DUF318"/>
</dbReference>
<feature type="transmembrane region" description="Helical" evidence="7">
    <location>
        <begin position="261"/>
        <end position="279"/>
    </location>
</feature>
<comment type="similarity">
    <text evidence="2">Belongs to the UPF0718 family.</text>
</comment>
<dbReference type="PANTHER" id="PTHR42775">
    <property type="entry name" value="PERMEASE RV2963-RELATED"/>
    <property type="match status" value="1"/>
</dbReference>
<evidence type="ECO:0000256" key="7">
    <source>
        <dbReference type="SAM" id="Phobius"/>
    </source>
</evidence>
<feature type="transmembrane region" description="Helical" evidence="7">
    <location>
        <begin position="354"/>
        <end position="375"/>
    </location>
</feature>
<evidence type="ECO:0000256" key="3">
    <source>
        <dbReference type="ARBA" id="ARBA00022475"/>
    </source>
</evidence>
<evidence type="ECO:0000256" key="6">
    <source>
        <dbReference type="ARBA" id="ARBA00023136"/>
    </source>
</evidence>
<dbReference type="GO" id="GO:0005886">
    <property type="term" value="C:plasma membrane"/>
    <property type="evidence" value="ECO:0007669"/>
    <property type="project" value="UniProtKB-SubCell"/>
</dbReference>
<evidence type="ECO:0000256" key="4">
    <source>
        <dbReference type="ARBA" id="ARBA00022692"/>
    </source>
</evidence>
<keyword evidence="5 7" id="KW-1133">Transmembrane helix</keyword>
<dbReference type="Pfam" id="PF03773">
    <property type="entry name" value="ArsP_1"/>
    <property type="match status" value="1"/>
</dbReference>
<comment type="subcellular location">
    <subcellularLocation>
        <location evidence="1">Cell membrane</location>
        <topology evidence="1">Multi-pass membrane protein</topology>
    </subcellularLocation>
</comment>
<dbReference type="PANTHER" id="PTHR42775:SF1">
    <property type="entry name" value="PERMEASE RV2963-RELATED"/>
    <property type="match status" value="1"/>
</dbReference>
<accession>A0A212J1I8</accession>
<evidence type="ECO:0000256" key="5">
    <source>
        <dbReference type="ARBA" id="ARBA00022989"/>
    </source>
</evidence>
<dbReference type="InterPro" id="IPR053166">
    <property type="entry name" value="UPF0718_permease"/>
</dbReference>
<proteinExistence type="inferred from homology"/>
<reference evidence="8" key="1">
    <citation type="submission" date="2016-04" db="EMBL/GenBank/DDBJ databases">
        <authorList>
            <person name="Evans L.H."/>
            <person name="Alamgir A."/>
            <person name="Owens N."/>
            <person name="Weber N.D."/>
            <person name="Virtaneva K."/>
            <person name="Barbian K."/>
            <person name="Babar A."/>
            <person name="Rosenke K."/>
        </authorList>
    </citation>
    <scope>NUCLEOTIDE SEQUENCE</scope>
    <source>
        <strain evidence="8">92-2</strain>
    </source>
</reference>
<keyword evidence="6 7" id="KW-0472">Membrane</keyword>
<evidence type="ECO:0008006" key="9">
    <source>
        <dbReference type="Google" id="ProtNLM"/>
    </source>
</evidence>
<keyword evidence="4 7" id="KW-0812">Transmembrane</keyword>
<evidence type="ECO:0000256" key="1">
    <source>
        <dbReference type="ARBA" id="ARBA00004651"/>
    </source>
</evidence>
<dbReference type="AlphaFoldDB" id="A0A212J1I8"/>
<feature type="transmembrane region" description="Helical" evidence="7">
    <location>
        <begin position="29"/>
        <end position="49"/>
    </location>
</feature>
<feature type="transmembrane region" description="Helical" evidence="7">
    <location>
        <begin position="122"/>
        <end position="146"/>
    </location>
</feature>
<organism evidence="8">
    <name type="scientific">uncultured Desulfovibrio sp</name>
    <dbReference type="NCBI Taxonomy" id="167968"/>
    <lineage>
        <taxon>Bacteria</taxon>
        <taxon>Pseudomonadati</taxon>
        <taxon>Thermodesulfobacteriota</taxon>
        <taxon>Desulfovibrionia</taxon>
        <taxon>Desulfovibrionales</taxon>
        <taxon>Desulfovibrionaceae</taxon>
        <taxon>Desulfovibrio</taxon>
        <taxon>environmental samples</taxon>
    </lineage>
</organism>
<evidence type="ECO:0000256" key="2">
    <source>
        <dbReference type="ARBA" id="ARBA00006386"/>
    </source>
</evidence>
<feature type="transmembrane region" description="Helical" evidence="7">
    <location>
        <begin position="324"/>
        <end position="342"/>
    </location>
</feature>
<name>A0A212J1I8_9BACT</name>
<gene>
    <name evidence="8" type="ORF">KM92DES2_10386</name>
</gene>
<feature type="transmembrane region" description="Helical" evidence="7">
    <location>
        <begin position="158"/>
        <end position="178"/>
    </location>
</feature>
<sequence length="383" mass="41585">MLTMNTPLQQKCCCKNDTLQPHKASETRAWNLGYAAAITALGVVWWLVYSVIQPAAHWLAVGLMGFAPGSPIAESVEFFFYDTAKILLLLVALIYAIAWARAGLNVERVRDYLSGKAKGVGYFLGSAFGAVTPFCSCSSIPLFLGFTTASIPMGITMSFLITSPLINELAVVLLWGLLGWKITVAYVVVGMIAGIIGGCLMDAIKAERWLHPFILEAMANMPAQAEEAKSAGAAPVCSPRITLRQRHDFAWSETSTIFRRVWKWVIIGVGLGAALHGFVPENWFAEHLGAGEWWSVPLSVLLGIPLYSSVTGIIPVMESLLTKGLPIGTTLAFCMSTVVVSLPEMLMLRQVMTGRLLAVFVGYLLLMFTLVGWLFNLAGSFLA</sequence>
<protein>
    <recommendedName>
        <fullName evidence="9">Permease</fullName>
    </recommendedName>
</protein>
<feature type="transmembrane region" description="Helical" evidence="7">
    <location>
        <begin position="85"/>
        <end position="102"/>
    </location>
</feature>